<feature type="signal peptide" evidence="2">
    <location>
        <begin position="1"/>
        <end position="18"/>
    </location>
</feature>
<comment type="caution">
    <text evidence="4">The sequence shown here is derived from an EMBL/GenBank/DDBJ whole genome shotgun (WGS) entry which is preliminary data.</text>
</comment>
<dbReference type="SUPFAM" id="SSF53474">
    <property type="entry name" value="alpha/beta-Hydrolases"/>
    <property type="match status" value="1"/>
</dbReference>
<name>A0A9X3IT91_9GAMM</name>
<dbReference type="NCBIfam" id="NF041556">
    <property type="entry name" value="tannase_B"/>
    <property type="match status" value="1"/>
</dbReference>
<proteinExistence type="predicted"/>
<feature type="compositionally biased region" description="Basic and acidic residues" evidence="1">
    <location>
        <begin position="22"/>
        <end position="35"/>
    </location>
</feature>
<evidence type="ECO:0000259" key="3">
    <source>
        <dbReference type="Pfam" id="PF20434"/>
    </source>
</evidence>
<feature type="domain" description="BD-FAE-like" evidence="3">
    <location>
        <begin position="203"/>
        <end position="289"/>
    </location>
</feature>
<dbReference type="InterPro" id="IPR048124">
    <property type="entry name" value="Tannase_B"/>
</dbReference>
<dbReference type="Gene3D" id="3.40.50.1820">
    <property type="entry name" value="alpha/beta hydrolase"/>
    <property type="match status" value="1"/>
</dbReference>
<dbReference type="Pfam" id="PF20434">
    <property type="entry name" value="BD-FAE"/>
    <property type="match status" value="1"/>
</dbReference>
<evidence type="ECO:0000313" key="5">
    <source>
        <dbReference type="Proteomes" id="UP001150830"/>
    </source>
</evidence>
<dbReference type="PROSITE" id="PS51257">
    <property type="entry name" value="PROKAR_LIPOPROTEIN"/>
    <property type="match status" value="1"/>
</dbReference>
<dbReference type="Proteomes" id="UP001150830">
    <property type="component" value="Unassembled WGS sequence"/>
</dbReference>
<feature type="region of interest" description="Disordered" evidence="1">
    <location>
        <begin position="120"/>
        <end position="198"/>
    </location>
</feature>
<dbReference type="AlphaFoldDB" id="A0A9X3IT91"/>
<gene>
    <name evidence="4" type="ORF">OUO13_15720</name>
</gene>
<feature type="region of interest" description="Disordered" evidence="1">
    <location>
        <begin position="21"/>
        <end position="46"/>
    </location>
</feature>
<evidence type="ECO:0000313" key="4">
    <source>
        <dbReference type="EMBL" id="MCY0966636.1"/>
    </source>
</evidence>
<feature type="compositionally biased region" description="Basic and acidic residues" evidence="1">
    <location>
        <begin position="153"/>
        <end position="172"/>
    </location>
</feature>
<keyword evidence="2" id="KW-0732">Signal</keyword>
<feature type="chain" id="PRO_5040753790" description="BD-FAE-like domain-containing protein" evidence="2">
    <location>
        <begin position="19"/>
        <end position="564"/>
    </location>
</feature>
<protein>
    <recommendedName>
        <fullName evidence="3">BD-FAE-like domain-containing protein</fullName>
    </recommendedName>
</protein>
<reference evidence="4" key="1">
    <citation type="submission" date="2022-11" db="EMBL/GenBank/DDBJ databases">
        <title>Parathalassolutuus dongxingensis gen. nov., sp. nov., a novel member of family Oceanospirillaceae isolated from a coastal shrimp pond in Guangxi, China.</title>
        <authorList>
            <person name="Chen H."/>
        </authorList>
    </citation>
    <scope>NUCLEOTIDE SEQUENCE</scope>
    <source>
        <strain evidence="4">G-43</strain>
    </source>
</reference>
<evidence type="ECO:0000256" key="2">
    <source>
        <dbReference type="SAM" id="SignalP"/>
    </source>
</evidence>
<dbReference type="RefSeq" id="WP_283174838.1">
    <property type="nucleotide sequence ID" value="NZ_JAPNOA010000056.1"/>
</dbReference>
<keyword evidence="5" id="KW-1185">Reference proteome</keyword>
<dbReference type="EMBL" id="JAPNOA010000056">
    <property type="protein sequence ID" value="MCY0966636.1"/>
    <property type="molecule type" value="Genomic_DNA"/>
</dbReference>
<sequence length="564" mass="60384">MKRIPVLLAAGTTLSLLAGCSDKPEPVAETEKAAEKSSAMADQDPLAFPPQGFVEETLTVKTDAGEQTITVHRWNHLLYVSKPVDADYQSLDVQVPVAINGKPIDASAAPIVLNIKIGGYRSVNNRNPDDGMGRGPHGMQPPGASMAAGPDGKPGEHGPQGDHGPNGDHGPRGDMPPQGQRPGAEGGKPPRGLAMGMGMGSDKANLALAAGYVVVTPGARGINNQRDGKPYGMAPAGIVDLKAAVRYLRHNDAAMPGNSEWIVSAGCSAGGAMSALLGASGNNTWYQPYLDEIGAANAPDNIFASACYSPITDINHSDSSYEWFFGQMPVNGKLVDQPLSAELSNQYEAYQQQLALSGLAGADGKPGEAITAANYAEYFTRTWLQPSATAYLQALPADQRDDYLAQHGWIHWDGQQATLAFADYRNDMTRMKGLPAFDDFEMKAPETQLFATGTDKANHFTEFSLRHSAGDNAQLGEELQQRINHMNAMYFTDGKQSDVAQHWWLRNGSHDNNNAPIVMTNLALSLENHGKNVNSAEFWGGGHCADDDPQGMVNWIGQITGYQR</sequence>
<accession>A0A9X3IT91</accession>
<organism evidence="4 5">
    <name type="scientific">Parathalassolituus penaei</name>
    <dbReference type="NCBI Taxonomy" id="2997323"/>
    <lineage>
        <taxon>Bacteria</taxon>
        <taxon>Pseudomonadati</taxon>
        <taxon>Pseudomonadota</taxon>
        <taxon>Gammaproteobacteria</taxon>
        <taxon>Oceanospirillales</taxon>
        <taxon>Oceanospirillaceae</taxon>
        <taxon>Parathalassolituus</taxon>
    </lineage>
</organism>
<dbReference type="InterPro" id="IPR049492">
    <property type="entry name" value="BD-FAE-like_dom"/>
</dbReference>
<dbReference type="InterPro" id="IPR029058">
    <property type="entry name" value="AB_hydrolase_fold"/>
</dbReference>
<evidence type="ECO:0000256" key="1">
    <source>
        <dbReference type="SAM" id="MobiDB-lite"/>
    </source>
</evidence>